<dbReference type="AlphaFoldDB" id="A0A392PCE7"/>
<sequence>VIFSVTKRSKKGERTGVRQRKGEQLDTRRRKAGGLLRHSLYSLKKVARLPSKDRSEVLNVLKKNMRRRRGGNEVNRSCTGNEQVAVDDVWGIGKAIGVKFKSDNVNIQYALWREKGMCAMKIITWNTRGLGGVEKQKEVRKL</sequence>
<reference evidence="1 2" key="1">
    <citation type="journal article" date="2018" name="Front. Plant Sci.">
        <title>Red Clover (Trifolium pratense) and Zigzag Clover (T. medium) - A Picture of Genomic Similarities and Differences.</title>
        <authorList>
            <person name="Dluhosova J."/>
            <person name="Istvanek J."/>
            <person name="Nedelnik J."/>
            <person name="Repkova J."/>
        </authorList>
    </citation>
    <scope>NUCLEOTIDE SEQUENCE [LARGE SCALE GENOMIC DNA]</scope>
    <source>
        <strain evidence="2">cv. 10/8</strain>
        <tissue evidence="1">Leaf</tissue>
    </source>
</reference>
<keyword evidence="1" id="KW-0269">Exonuclease</keyword>
<dbReference type="GO" id="GO:0004527">
    <property type="term" value="F:exonuclease activity"/>
    <property type="evidence" value="ECO:0007669"/>
    <property type="project" value="UniProtKB-KW"/>
</dbReference>
<evidence type="ECO:0000313" key="1">
    <source>
        <dbReference type="EMBL" id="MCI09432.1"/>
    </source>
</evidence>
<keyword evidence="1" id="KW-0540">Nuclease</keyword>
<name>A0A392PCE7_9FABA</name>
<organism evidence="1 2">
    <name type="scientific">Trifolium medium</name>
    <dbReference type="NCBI Taxonomy" id="97028"/>
    <lineage>
        <taxon>Eukaryota</taxon>
        <taxon>Viridiplantae</taxon>
        <taxon>Streptophyta</taxon>
        <taxon>Embryophyta</taxon>
        <taxon>Tracheophyta</taxon>
        <taxon>Spermatophyta</taxon>
        <taxon>Magnoliopsida</taxon>
        <taxon>eudicotyledons</taxon>
        <taxon>Gunneridae</taxon>
        <taxon>Pentapetalae</taxon>
        <taxon>rosids</taxon>
        <taxon>fabids</taxon>
        <taxon>Fabales</taxon>
        <taxon>Fabaceae</taxon>
        <taxon>Papilionoideae</taxon>
        <taxon>50 kb inversion clade</taxon>
        <taxon>NPAAA clade</taxon>
        <taxon>Hologalegina</taxon>
        <taxon>IRL clade</taxon>
        <taxon>Trifolieae</taxon>
        <taxon>Trifolium</taxon>
    </lineage>
</organism>
<feature type="non-terminal residue" evidence="1">
    <location>
        <position position="142"/>
    </location>
</feature>
<keyword evidence="2" id="KW-1185">Reference proteome</keyword>
<keyword evidence="1" id="KW-0378">Hydrolase</keyword>
<accession>A0A392PCE7</accession>
<keyword evidence="1" id="KW-0255">Endonuclease</keyword>
<evidence type="ECO:0000313" key="2">
    <source>
        <dbReference type="Proteomes" id="UP000265520"/>
    </source>
</evidence>
<dbReference type="EMBL" id="LXQA010072625">
    <property type="protein sequence ID" value="MCI09432.1"/>
    <property type="molecule type" value="Genomic_DNA"/>
</dbReference>
<dbReference type="GO" id="GO:0004519">
    <property type="term" value="F:endonuclease activity"/>
    <property type="evidence" value="ECO:0007669"/>
    <property type="project" value="UniProtKB-KW"/>
</dbReference>
<dbReference type="Proteomes" id="UP000265520">
    <property type="component" value="Unassembled WGS sequence"/>
</dbReference>
<feature type="non-terminal residue" evidence="1">
    <location>
        <position position="1"/>
    </location>
</feature>
<comment type="caution">
    <text evidence="1">The sequence shown here is derived from an EMBL/GenBank/DDBJ whole genome shotgun (WGS) entry which is preliminary data.</text>
</comment>
<protein>
    <submittedName>
        <fullName evidence="1">Endonuclease/exonuclease/phosphatase family protein</fullName>
    </submittedName>
</protein>
<proteinExistence type="predicted"/>